<evidence type="ECO:0000256" key="6">
    <source>
        <dbReference type="ARBA" id="ARBA00022840"/>
    </source>
</evidence>
<comment type="catalytic activity">
    <reaction evidence="10">
        <text>ATP + H2O = ADP + phosphate + H(+)</text>
        <dbReference type="Rhea" id="RHEA:13065"/>
        <dbReference type="ChEBI" id="CHEBI:15377"/>
        <dbReference type="ChEBI" id="CHEBI:15378"/>
        <dbReference type="ChEBI" id="CHEBI:30616"/>
        <dbReference type="ChEBI" id="CHEBI:43474"/>
        <dbReference type="ChEBI" id="CHEBI:456216"/>
    </reaction>
    <physiologicalReaction direction="left-to-right" evidence="10">
        <dbReference type="Rhea" id="RHEA:13066"/>
    </physiologicalReaction>
</comment>
<comment type="similarity">
    <text evidence="2">Belongs to the AAA ATPase family.</text>
</comment>
<evidence type="ECO:0000256" key="3">
    <source>
        <dbReference type="ARBA" id="ARBA00022593"/>
    </source>
</evidence>
<dbReference type="FunFam" id="3.40.50.300:FF:000109">
    <property type="entry name" value="Peroxisomal biogenesis factor 6"/>
    <property type="match status" value="1"/>
</dbReference>
<dbReference type="GO" id="GO:0005829">
    <property type="term" value="C:cytosol"/>
    <property type="evidence" value="ECO:0007669"/>
    <property type="project" value="TreeGrafter"/>
</dbReference>
<reference evidence="12 13" key="1">
    <citation type="journal article" date="2018" name="Proc. Natl. Acad. Sci. U.S.A.">
        <title>Draft genome sequence of Camellia sinensis var. sinensis provides insights into the evolution of the tea genome and tea quality.</title>
        <authorList>
            <person name="Wei C."/>
            <person name="Yang H."/>
            <person name="Wang S."/>
            <person name="Zhao J."/>
            <person name="Liu C."/>
            <person name="Gao L."/>
            <person name="Xia E."/>
            <person name="Lu Y."/>
            <person name="Tai Y."/>
            <person name="She G."/>
            <person name="Sun J."/>
            <person name="Cao H."/>
            <person name="Tong W."/>
            <person name="Gao Q."/>
            <person name="Li Y."/>
            <person name="Deng W."/>
            <person name="Jiang X."/>
            <person name="Wang W."/>
            <person name="Chen Q."/>
            <person name="Zhang S."/>
            <person name="Li H."/>
            <person name="Wu J."/>
            <person name="Wang P."/>
            <person name="Li P."/>
            <person name="Shi C."/>
            <person name="Zheng F."/>
            <person name="Jian J."/>
            <person name="Huang B."/>
            <person name="Shan D."/>
            <person name="Shi M."/>
            <person name="Fang C."/>
            <person name="Yue Y."/>
            <person name="Li F."/>
            <person name="Li D."/>
            <person name="Wei S."/>
            <person name="Han B."/>
            <person name="Jiang C."/>
            <person name="Yin Y."/>
            <person name="Xia T."/>
            <person name="Zhang Z."/>
            <person name="Bennetzen J.L."/>
            <person name="Zhao S."/>
            <person name="Wan X."/>
        </authorList>
    </citation>
    <scope>NUCLEOTIDE SEQUENCE [LARGE SCALE GENOMIC DNA]</scope>
    <source>
        <strain evidence="13">cv. Shuchazao</strain>
        <tissue evidence="12">Leaf</tissue>
    </source>
</reference>
<dbReference type="PANTHER" id="PTHR23077:SF9">
    <property type="entry name" value="PEROXISOMAL ATPASE PEX6"/>
    <property type="match status" value="1"/>
</dbReference>
<dbReference type="PANTHER" id="PTHR23077">
    <property type="entry name" value="AAA-FAMILY ATPASE"/>
    <property type="match status" value="1"/>
</dbReference>
<dbReference type="SUPFAM" id="SSF52540">
    <property type="entry name" value="P-loop containing nucleoside triphosphate hydrolases"/>
    <property type="match status" value="2"/>
</dbReference>
<evidence type="ECO:0000313" key="12">
    <source>
        <dbReference type="EMBL" id="THG20618.1"/>
    </source>
</evidence>
<dbReference type="AlphaFoldDB" id="A0A4S4EUK5"/>
<dbReference type="GO" id="GO:0016887">
    <property type="term" value="F:ATP hydrolysis activity"/>
    <property type="evidence" value="ECO:0007669"/>
    <property type="project" value="InterPro"/>
</dbReference>
<dbReference type="GO" id="GO:0016558">
    <property type="term" value="P:protein import into peroxisome matrix"/>
    <property type="evidence" value="ECO:0007669"/>
    <property type="project" value="TreeGrafter"/>
</dbReference>
<evidence type="ECO:0000313" key="13">
    <source>
        <dbReference type="Proteomes" id="UP000306102"/>
    </source>
</evidence>
<dbReference type="InterPro" id="IPR027417">
    <property type="entry name" value="P-loop_NTPase"/>
</dbReference>
<evidence type="ECO:0000256" key="7">
    <source>
        <dbReference type="ARBA" id="ARBA00023136"/>
    </source>
</evidence>
<evidence type="ECO:0000256" key="5">
    <source>
        <dbReference type="ARBA" id="ARBA00022801"/>
    </source>
</evidence>
<proteinExistence type="inferred from homology"/>
<evidence type="ECO:0000256" key="10">
    <source>
        <dbReference type="ARBA" id="ARBA00048778"/>
    </source>
</evidence>
<name>A0A4S4EUK5_CAMSN</name>
<evidence type="ECO:0000256" key="8">
    <source>
        <dbReference type="ARBA" id="ARBA00034811"/>
    </source>
</evidence>
<accession>A0A4S4EUK5</accession>
<comment type="caution">
    <text evidence="12">The sequence shown here is derived from an EMBL/GenBank/DDBJ whole genome shotgun (WGS) entry which is preliminary data.</text>
</comment>
<evidence type="ECO:0000259" key="11">
    <source>
        <dbReference type="SMART" id="SM00382"/>
    </source>
</evidence>
<dbReference type="InterPro" id="IPR047533">
    <property type="entry name" value="RecA-like_PEX6_r2"/>
</dbReference>
<evidence type="ECO:0000256" key="4">
    <source>
        <dbReference type="ARBA" id="ARBA00022741"/>
    </source>
</evidence>
<dbReference type="GO" id="GO:0005524">
    <property type="term" value="F:ATP binding"/>
    <property type="evidence" value="ECO:0007669"/>
    <property type="project" value="UniProtKB-KW"/>
</dbReference>
<dbReference type="PROSITE" id="PS00674">
    <property type="entry name" value="AAA"/>
    <property type="match status" value="1"/>
</dbReference>
<dbReference type="SMART" id="SM00382">
    <property type="entry name" value="AAA"/>
    <property type="match status" value="2"/>
</dbReference>
<sequence length="946" mass="103804">MVERRKPLVLSSTKALINSLLNSSKPQQIHGIDPTTPASGNESTPSVLLPAGIIRFSKDRKDILDPKVASLDDSALVGLPTSVLKKLSVTSGSLNVEMNERRIGQAFVLDPPSIHEHLGDNKLPFPKSPRVMLVFPSYSYPQIHHAPLDQEVAYVSPLLAFNLSLHVSCFKSLVHQGKETLASLFEVKMDDHTNGKGSETSIISLTLQPCAELPSYASHLRISFVKIPECGILESLKGSSSVEAKDRQEMIDLALHKYFEKDRYLARGDLFCIYINWNCKSAMCIPCSLKKQNASDEIIYFKVMAMEPSDEPVLRVNRMQTALVLGGSVPSAVPPDLLISKSKDFVPLQRDTVKILASILTPPLCPSALSSKFRVAVLLNGLPVVAAGCGKRTVVKYIASRLGLHVVEYSCHNLVGSSERKTSVALAEAFKTARRYSPAILLLRHFDVLRNLVSQMGSPLDQVGVTSEVASVIREFTEPVMEDEDIYYEEISNDDSQGKGTETVSRHPLLLVAAADSSEGLPPTIRRCFTHEISIGPLTEEQRVEMLSQSLHDVSGLLPNAASDDFIKDIVGQTSGFMPRDLHALIADAGANLIPRQNIQFDKAEPEILGEKRSILLKPEQDNKSSDDASRVLGKEDLIKALERSKKRNASALGTPKVPNVKWEDVGGLEDVKKSILDTVQLPLLHKDLFSSGLRKRSGVLLYGPPGTGKTLLAKAVATECSLNFLSVKGPELINMYIGESEKNVRDIFRKARSARPCVIFFDELDSLAPARGASGDSGGVMDRVVSQMLAEIDGLNDTTQDLFIIGASNRPDLIDTALLRPGRFDKLLYVGVNSDPSYRERVLKALTRKFKLHEDVSLYSIAKKCPSNFTGADMYALCADAWFHAAKRQALDPSSDSSCTDDQADSIVVEFDDFVKVLGELSPSLSLAELNKYELLRDQFEGRSR</sequence>
<keyword evidence="4" id="KW-0547">Nucleotide-binding</keyword>
<keyword evidence="7" id="KW-0472">Membrane</keyword>
<dbReference type="Proteomes" id="UP000306102">
    <property type="component" value="Unassembled WGS sequence"/>
</dbReference>
<gene>
    <name evidence="12" type="ORF">TEA_013770</name>
</gene>
<dbReference type="STRING" id="542762.A0A4S4EUK5"/>
<comment type="subcellular location">
    <subcellularLocation>
        <location evidence="1">Membrane</location>
    </subcellularLocation>
</comment>
<feature type="domain" description="AAA+ ATPase" evidence="11">
    <location>
        <begin position="380"/>
        <end position="539"/>
    </location>
</feature>
<keyword evidence="13" id="KW-1185">Reference proteome</keyword>
<evidence type="ECO:0000256" key="2">
    <source>
        <dbReference type="ARBA" id="ARBA00006914"/>
    </source>
</evidence>
<dbReference type="InterPro" id="IPR003959">
    <property type="entry name" value="ATPase_AAA_core"/>
</dbReference>
<dbReference type="Pfam" id="PF00004">
    <property type="entry name" value="AAA"/>
    <property type="match status" value="2"/>
</dbReference>
<keyword evidence="6" id="KW-0067">ATP-binding</keyword>
<dbReference type="EMBL" id="SDRB02001819">
    <property type="protein sequence ID" value="THG20618.1"/>
    <property type="molecule type" value="Genomic_DNA"/>
</dbReference>
<dbReference type="FunFam" id="1.10.8.60:FF:000077">
    <property type="entry name" value="Peroxisome biogenesis protein 6"/>
    <property type="match status" value="1"/>
</dbReference>
<dbReference type="GO" id="GO:0005778">
    <property type="term" value="C:peroxisomal membrane"/>
    <property type="evidence" value="ECO:0007669"/>
    <property type="project" value="TreeGrafter"/>
</dbReference>
<evidence type="ECO:0000256" key="1">
    <source>
        <dbReference type="ARBA" id="ARBA00004370"/>
    </source>
</evidence>
<organism evidence="12 13">
    <name type="scientific">Camellia sinensis var. sinensis</name>
    <name type="common">China tea</name>
    <dbReference type="NCBI Taxonomy" id="542762"/>
    <lineage>
        <taxon>Eukaryota</taxon>
        <taxon>Viridiplantae</taxon>
        <taxon>Streptophyta</taxon>
        <taxon>Embryophyta</taxon>
        <taxon>Tracheophyta</taxon>
        <taxon>Spermatophyta</taxon>
        <taxon>Magnoliopsida</taxon>
        <taxon>eudicotyledons</taxon>
        <taxon>Gunneridae</taxon>
        <taxon>Pentapetalae</taxon>
        <taxon>asterids</taxon>
        <taxon>Ericales</taxon>
        <taxon>Theaceae</taxon>
        <taxon>Camellia</taxon>
    </lineage>
</organism>
<protein>
    <recommendedName>
        <fullName evidence="8">Peroxisomal ATPase PEX6</fullName>
    </recommendedName>
    <alternativeName>
        <fullName evidence="9">Peroxin-6</fullName>
    </alternativeName>
</protein>
<dbReference type="CDD" id="cd19527">
    <property type="entry name" value="RecA-like_PEX6_r2"/>
    <property type="match status" value="1"/>
</dbReference>
<dbReference type="InterPro" id="IPR003593">
    <property type="entry name" value="AAA+_ATPase"/>
</dbReference>
<keyword evidence="3" id="KW-0962">Peroxisome biogenesis</keyword>
<dbReference type="FunFam" id="3.40.50.300:FF:001716">
    <property type="entry name" value="Peroxisome biogenesis protein 6"/>
    <property type="match status" value="1"/>
</dbReference>
<evidence type="ECO:0000256" key="9">
    <source>
        <dbReference type="ARBA" id="ARBA00034920"/>
    </source>
</evidence>
<dbReference type="Gene3D" id="1.10.8.60">
    <property type="match status" value="1"/>
</dbReference>
<dbReference type="InterPro" id="IPR003960">
    <property type="entry name" value="ATPase_AAA_CS"/>
</dbReference>
<dbReference type="Gene3D" id="3.40.50.300">
    <property type="entry name" value="P-loop containing nucleotide triphosphate hydrolases"/>
    <property type="match status" value="2"/>
</dbReference>
<feature type="domain" description="AAA+ ATPase" evidence="11">
    <location>
        <begin position="696"/>
        <end position="836"/>
    </location>
</feature>
<keyword evidence="5" id="KW-0378">Hydrolase</keyword>
<dbReference type="InterPro" id="IPR050168">
    <property type="entry name" value="AAA_ATPase_domain"/>
</dbReference>